<dbReference type="EC" id="2.4.1.-" evidence="5"/>
<dbReference type="InterPro" id="IPR002213">
    <property type="entry name" value="UDP_glucos_trans"/>
</dbReference>
<dbReference type="GO" id="GO:0080043">
    <property type="term" value="F:quercetin 3-O-glucosyltransferase activity"/>
    <property type="evidence" value="ECO:0007669"/>
    <property type="project" value="TreeGrafter"/>
</dbReference>
<organism evidence="6 7">
    <name type="scientific">Dorcoceras hygrometricum</name>
    <dbReference type="NCBI Taxonomy" id="472368"/>
    <lineage>
        <taxon>Eukaryota</taxon>
        <taxon>Viridiplantae</taxon>
        <taxon>Streptophyta</taxon>
        <taxon>Embryophyta</taxon>
        <taxon>Tracheophyta</taxon>
        <taxon>Spermatophyta</taxon>
        <taxon>Magnoliopsida</taxon>
        <taxon>eudicotyledons</taxon>
        <taxon>Gunneridae</taxon>
        <taxon>Pentapetalae</taxon>
        <taxon>asterids</taxon>
        <taxon>lamiids</taxon>
        <taxon>Lamiales</taxon>
        <taxon>Gesneriaceae</taxon>
        <taxon>Didymocarpoideae</taxon>
        <taxon>Trichosporeae</taxon>
        <taxon>Loxocarpinae</taxon>
        <taxon>Dorcoceras</taxon>
    </lineage>
</organism>
<evidence type="ECO:0000256" key="5">
    <source>
        <dbReference type="RuleBase" id="RU362057"/>
    </source>
</evidence>
<dbReference type="Gene3D" id="3.40.50.2000">
    <property type="entry name" value="Glycogen Phosphorylase B"/>
    <property type="match status" value="2"/>
</dbReference>
<evidence type="ECO:0000256" key="4">
    <source>
        <dbReference type="RuleBase" id="RU003718"/>
    </source>
</evidence>
<dbReference type="PANTHER" id="PTHR11926:SF774">
    <property type="entry name" value="UDP-GLYCOSYLTRANSFERASE 85A1-RELATED"/>
    <property type="match status" value="1"/>
</dbReference>
<protein>
    <recommendedName>
        <fullName evidence="5">Glycosyltransferase</fullName>
        <ecNumber evidence="5">2.4.1.-</ecNumber>
    </recommendedName>
</protein>
<evidence type="ECO:0000313" key="6">
    <source>
        <dbReference type="EMBL" id="KZV26051.1"/>
    </source>
</evidence>
<proteinExistence type="inferred from homology"/>
<keyword evidence="3 4" id="KW-0808">Transferase</keyword>
<keyword evidence="7" id="KW-1185">Reference proteome</keyword>
<evidence type="ECO:0000256" key="1">
    <source>
        <dbReference type="ARBA" id="ARBA00009995"/>
    </source>
</evidence>
<accession>A0A2Z7AVX8</accession>
<sequence length="470" mass="53107">MREKPHAIMIAFPYQGHITPFVNVALKLASKGFAITFVHTHHIHHTISSCKASHGIDLFSGARDYGLDISYTTISDGFPLEFDRTLHIKDFWDAMSRDFPGRVDEFVGHTLKQSRNRASFLIADTFYSWPATIANKYNLINVSFWTQPAAVFSTNYHLDMLVENGHFPLKDNTNEEINYIPGVGSVRTRDLMSYLKEDESVKFVQKVIFKVFNEVKKADFILFNTVQELETETLSALNQKQPTYAVGPVNFFENLTKNAISKSLRSVSDCTEWLESKPPGSVLYVSFGSHVKSSEQMIQEIAHGLILSEANFIWVVRNDIANLLPRGFQDEMHDKGLIIPWCDQITVLSDPAVGGFLTHCGWNSVMESIWCGVPMICYPLYTDQTMNRKLVVDDWNIGIDLCDGMTTLVADRITISSKIKLVLNDESTSRGLKQEMEKVKLVLNSALEKDGSSEKNFDLFAHDLKAKLLA</sequence>
<dbReference type="PROSITE" id="PS00375">
    <property type="entry name" value="UDPGT"/>
    <property type="match status" value="1"/>
</dbReference>
<dbReference type="InterPro" id="IPR035595">
    <property type="entry name" value="UDP_glycos_trans_CS"/>
</dbReference>
<dbReference type="CDD" id="cd03784">
    <property type="entry name" value="GT1_Gtf-like"/>
    <property type="match status" value="1"/>
</dbReference>
<dbReference type="PANTHER" id="PTHR11926">
    <property type="entry name" value="GLUCOSYL/GLUCURONOSYL TRANSFERASES"/>
    <property type="match status" value="1"/>
</dbReference>
<name>A0A2Z7AVX8_9LAMI</name>
<dbReference type="Proteomes" id="UP000250235">
    <property type="component" value="Unassembled WGS sequence"/>
</dbReference>
<evidence type="ECO:0000256" key="3">
    <source>
        <dbReference type="ARBA" id="ARBA00022679"/>
    </source>
</evidence>
<gene>
    <name evidence="6" type="ORF">F511_13929</name>
</gene>
<comment type="similarity">
    <text evidence="1 4">Belongs to the UDP-glycosyltransferase family.</text>
</comment>
<dbReference type="Pfam" id="PF00201">
    <property type="entry name" value="UDPGT"/>
    <property type="match status" value="1"/>
</dbReference>
<dbReference type="OrthoDB" id="5835829at2759"/>
<dbReference type="SUPFAM" id="SSF53756">
    <property type="entry name" value="UDP-Glycosyltransferase/glycogen phosphorylase"/>
    <property type="match status" value="1"/>
</dbReference>
<dbReference type="FunFam" id="3.40.50.2000:FF:000078">
    <property type="entry name" value="Glycosyltransferase"/>
    <property type="match status" value="1"/>
</dbReference>
<keyword evidence="2 4" id="KW-0328">Glycosyltransferase</keyword>
<evidence type="ECO:0000256" key="2">
    <source>
        <dbReference type="ARBA" id="ARBA00022676"/>
    </source>
</evidence>
<dbReference type="GO" id="GO:0080044">
    <property type="term" value="F:quercetin 7-O-glucosyltransferase activity"/>
    <property type="evidence" value="ECO:0007669"/>
    <property type="project" value="TreeGrafter"/>
</dbReference>
<dbReference type="AlphaFoldDB" id="A0A2Z7AVX8"/>
<evidence type="ECO:0000313" key="7">
    <source>
        <dbReference type="Proteomes" id="UP000250235"/>
    </source>
</evidence>
<dbReference type="EMBL" id="KV011790">
    <property type="protein sequence ID" value="KZV26051.1"/>
    <property type="molecule type" value="Genomic_DNA"/>
</dbReference>
<reference evidence="6 7" key="1">
    <citation type="journal article" date="2015" name="Proc. Natl. Acad. Sci. U.S.A.">
        <title>The resurrection genome of Boea hygrometrica: A blueprint for survival of dehydration.</title>
        <authorList>
            <person name="Xiao L."/>
            <person name="Yang G."/>
            <person name="Zhang L."/>
            <person name="Yang X."/>
            <person name="Zhao S."/>
            <person name="Ji Z."/>
            <person name="Zhou Q."/>
            <person name="Hu M."/>
            <person name="Wang Y."/>
            <person name="Chen M."/>
            <person name="Xu Y."/>
            <person name="Jin H."/>
            <person name="Xiao X."/>
            <person name="Hu G."/>
            <person name="Bao F."/>
            <person name="Hu Y."/>
            <person name="Wan P."/>
            <person name="Li L."/>
            <person name="Deng X."/>
            <person name="Kuang T."/>
            <person name="Xiang C."/>
            <person name="Zhu J.K."/>
            <person name="Oliver M.J."/>
            <person name="He Y."/>
        </authorList>
    </citation>
    <scope>NUCLEOTIDE SEQUENCE [LARGE SCALE GENOMIC DNA]</scope>
    <source>
        <strain evidence="7">cv. XS01</strain>
    </source>
</reference>